<dbReference type="AlphaFoldDB" id="A0A087TCK6"/>
<evidence type="ECO:0000256" key="9">
    <source>
        <dbReference type="ARBA" id="ARBA00023136"/>
    </source>
</evidence>
<feature type="domain" description="Integrin alpha third immunoglobulin-like" evidence="16">
    <location>
        <begin position="519"/>
        <end position="751"/>
    </location>
</feature>
<keyword evidence="3 13" id="KW-0812">Transmembrane</keyword>
<dbReference type="GO" id="GO:0005178">
    <property type="term" value="F:integrin binding"/>
    <property type="evidence" value="ECO:0007669"/>
    <property type="project" value="TreeGrafter"/>
</dbReference>
<keyword evidence="11" id="KW-0325">Glycoprotein</keyword>
<dbReference type="Gene3D" id="1.20.5.930">
    <property type="entry name" value="Bicelle-embedded integrin alpha(iib) transmembrane segment"/>
    <property type="match status" value="1"/>
</dbReference>
<dbReference type="InterPro" id="IPR032695">
    <property type="entry name" value="Integrin_dom_sf"/>
</dbReference>
<dbReference type="InterPro" id="IPR013649">
    <property type="entry name" value="Integrin_alpha_Ig-like_1"/>
</dbReference>
<dbReference type="SUPFAM" id="SSF69179">
    <property type="entry name" value="Integrin domains"/>
    <property type="match status" value="3"/>
</dbReference>
<evidence type="ECO:0000256" key="10">
    <source>
        <dbReference type="ARBA" id="ARBA00023170"/>
    </source>
</evidence>
<dbReference type="Pfam" id="PF20806">
    <property type="entry name" value="Integrin_A_Ig_3"/>
    <property type="match status" value="1"/>
</dbReference>
<feature type="repeat" description="FG-GAP" evidence="12">
    <location>
        <begin position="102"/>
        <end position="160"/>
    </location>
</feature>
<dbReference type="SMART" id="SM00191">
    <property type="entry name" value="Int_alpha"/>
    <property type="match status" value="4"/>
</dbReference>
<dbReference type="Pfam" id="PF20805">
    <property type="entry name" value="Integrin_A_Ig_2"/>
    <property type="match status" value="1"/>
</dbReference>
<protein>
    <submittedName>
        <fullName evidence="17">Integrin alpha-PS2</fullName>
    </submittedName>
</protein>
<feature type="transmembrane region" description="Helical" evidence="13">
    <location>
        <begin position="762"/>
        <end position="784"/>
    </location>
</feature>
<evidence type="ECO:0000313" key="18">
    <source>
        <dbReference type="Proteomes" id="UP000054359"/>
    </source>
</evidence>
<dbReference type="InterPro" id="IPR013519">
    <property type="entry name" value="Int_alpha_beta-p"/>
</dbReference>
<proteinExistence type="inferred from homology"/>
<comment type="subcellular location">
    <subcellularLocation>
        <location evidence="1 13">Membrane</location>
        <topology evidence="1 13">Single-pass type I membrane protein</topology>
    </subcellularLocation>
</comment>
<dbReference type="Proteomes" id="UP000054359">
    <property type="component" value="Unassembled WGS sequence"/>
</dbReference>
<evidence type="ECO:0000256" key="4">
    <source>
        <dbReference type="ARBA" id="ARBA00022729"/>
    </source>
</evidence>
<evidence type="ECO:0000256" key="11">
    <source>
        <dbReference type="ARBA" id="ARBA00023180"/>
    </source>
</evidence>
<evidence type="ECO:0000256" key="6">
    <source>
        <dbReference type="ARBA" id="ARBA00022889"/>
    </source>
</evidence>
<gene>
    <name evidence="17" type="ORF">X975_23909</name>
</gene>
<dbReference type="STRING" id="407821.A0A087TCK6"/>
<feature type="domain" description="Integrin alpha second immunoglobulin-like" evidence="15">
    <location>
        <begin position="367"/>
        <end position="504"/>
    </location>
</feature>
<dbReference type="PANTHER" id="PTHR23220">
    <property type="entry name" value="INTEGRIN ALPHA"/>
    <property type="match status" value="1"/>
</dbReference>
<dbReference type="GO" id="GO:0007229">
    <property type="term" value="P:integrin-mediated signaling pathway"/>
    <property type="evidence" value="ECO:0007669"/>
    <property type="project" value="UniProtKB-KW"/>
</dbReference>
<evidence type="ECO:0000256" key="1">
    <source>
        <dbReference type="ARBA" id="ARBA00004479"/>
    </source>
</evidence>
<evidence type="ECO:0000313" key="17">
    <source>
        <dbReference type="EMBL" id="KFM62845.1"/>
    </source>
</evidence>
<dbReference type="Gene3D" id="2.60.40.1510">
    <property type="entry name" value="ntegrin, alpha v. Chain A, domain 3"/>
    <property type="match status" value="1"/>
</dbReference>
<keyword evidence="4" id="KW-0732">Signal</keyword>
<comment type="similarity">
    <text evidence="2 13">Belongs to the integrin alpha chain family.</text>
</comment>
<evidence type="ECO:0000259" key="16">
    <source>
        <dbReference type="Pfam" id="PF20806"/>
    </source>
</evidence>
<dbReference type="GO" id="GO:0009897">
    <property type="term" value="C:external side of plasma membrane"/>
    <property type="evidence" value="ECO:0007669"/>
    <property type="project" value="TreeGrafter"/>
</dbReference>
<feature type="domain" description="Integrin alpha first immunoglubulin-like" evidence="14">
    <location>
        <begin position="213"/>
        <end position="366"/>
    </location>
</feature>
<dbReference type="GO" id="GO:0033627">
    <property type="term" value="P:cell adhesion mediated by integrin"/>
    <property type="evidence" value="ECO:0007669"/>
    <property type="project" value="TreeGrafter"/>
</dbReference>
<evidence type="ECO:0000256" key="13">
    <source>
        <dbReference type="RuleBase" id="RU003762"/>
    </source>
</evidence>
<accession>A0A087TCK6</accession>
<feature type="repeat" description="FG-GAP" evidence="12">
    <location>
        <begin position="36"/>
        <end position="101"/>
    </location>
</feature>
<feature type="non-terminal residue" evidence="17">
    <location>
        <position position="819"/>
    </location>
</feature>
<keyword evidence="6 13" id="KW-0130">Cell adhesion</keyword>
<dbReference type="Gene3D" id="2.60.40.1530">
    <property type="entry name" value="ntegrin, alpha v. Chain A, domain 4"/>
    <property type="match status" value="1"/>
</dbReference>
<keyword evidence="8 13" id="KW-0401">Integrin</keyword>
<dbReference type="PROSITE" id="PS51470">
    <property type="entry name" value="FG_GAP"/>
    <property type="match status" value="3"/>
</dbReference>
<evidence type="ECO:0000256" key="5">
    <source>
        <dbReference type="ARBA" id="ARBA00022737"/>
    </source>
</evidence>
<keyword evidence="10 13" id="KW-0675">Receptor</keyword>
<sequence length="819" mass="91587">MAVGEFTGDRHPDVVVGVPRGSNLTGKIALFNSTLHSLHNVSGEQLGSYFGYSVCTVDINGDRLDDIVVGAPLFTDLSAKDGSYEKGRIYVVYQTRKHNFRTRSHIDGSYSRGRFGLSLASLSDINRDGYGDIAVGNPYGGIDGRGIVFIFHGSQSGIITKPAQVIFSSNIPHIGAVSTFGFSLAGGMDLDNNQYPDLLIGAYASDMAIFLRSRPIIQTNASLKINPEKISLDEKSTTSCKLHDGMIVSCVVVSFCLEYTGIGVQPAIGFVYRMRLDTANQASRVFFLTDENQNEQNVSVNLRKDSKYCKSIYVYLQNNVRDKLTPITVEVTYTLYDPYPELLDLKPILNQYLSNNITRQINIQKNCGKDNICIPDLKVQVVPNMQQFLIGSQKRLELNVILINAGEDAFESMLYVTMPIDVDYVNIGKVKPMDIPVSCTGNEIGNDDEKRLICDVGNPLPANTTLSFKILLAPSKSLSASHDLQFFFEANSTNAEVDKTMYDNQAMIELPVRVEVNITIHGISEPQIVAFNKSETLPAEKSSESEAGPEVIHVYAVGNRGPSMIREAEVDILWPTYTLHERPLLYLMDQPEIQGKGKCEEVPGVNPLNLKKEQKRPRSSSYSISIADLQDKLNFESTEEDNEVEETHFLRKKRSLFQNSTDRISAFQEEMSCGPTLCTKIQCSVFNLTKDEQVIFTVRSRLWKNTLDEMGLDDVQISSKLVSRVTSLPHDVDPSYLSFKSLFVTTKVNPESVTLQLHTVPWWVLILSVSVGLLLLGLLALVLWQLGFFRRRRVEDQMKEPLHYPYRNGYLMAKGDEYL</sequence>
<name>A0A087TCK6_STEMI</name>
<evidence type="ECO:0000256" key="7">
    <source>
        <dbReference type="ARBA" id="ARBA00022989"/>
    </source>
</evidence>
<dbReference type="InterPro" id="IPR028994">
    <property type="entry name" value="Integrin_alpha_N"/>
</dbReference>
<organism evidence="17 18">
    <name type="scientific">Stegodyphus mimosarum</name>
    <name type="common">African social velvet spider</name>
    <dbReference type="NCBI Taxonomy" id="407821"/>
    <lineage>
        <taxon>Eukaryota</taxon>
        <taxon>Metazoa</taxon>
        <taxon>Ecdysozoa</taxon>
        <taxon>Arthropoda</taxon>
        <taxon>Chelicerata</taxon>
        <taxon>Arachnida</taxon>
        <taxon>Araneae</taxon>
        <taxon>Araneomorphae</taxon>
        <taxon>Entelegynae</taxon>
        <taxon>Eresoidea</taxon>
        <taxon>Eresidae</taxon>
        <taxon>Stegodyphus</taxon>
    </lineage>
</organism>
<dbReference type="OMA" id="MIAMITE"/>
<evidence type="ECO:0000256" key="8">
    <source>
        <dbReference type="ARBA" id="ARBA00023037"/>
    </source>
</evidence>
<feature type="repeat" description="FG-GAP" evidence="12">
    <location>
        <begin position="166"/>
        <end position="228"/>
    </location>
</feature>
<evidence type="ECO:0000256" key="2">
    <source>
        <dbReference type="ARBA" id="ARBA00008054"/>
    </source>
</evidence>
<evidence type="ECO:0000259" key="14">
    <source>
        <dbReference type="Pfam" id="PF08441"/>
    </source>
</evidence>
<dbReference type="Gene3D" id="2.60.40.1460">
    <property type="entry name" value="Integrin domains. Chain A, domain 2"/>
    <property type="match status" value="1"/>
</dbReference>
<dbReference type="InterPro" id="IPR000413">
    <property type="entry name" value="Integrin_alpha"/>
</dbReference>
<dbReference type="OrthoDB" id="5317514at2759"/>
<dbReference type="InterPro" id="IPR048286">
    <property type="entry name" value="Integrin_alpha_Ig-like_3"/>
</dbReference>
<dbReference type="InterPro" id="IPR048285">
    <property type="entry name" value="Integrin_alpha_Ig-like_2"/>
</dbReference>
<dbReference type="EMBL" id="KK114600">
    <property type="protein sequence ID" value="KFM62845.1"/>
    <property type="molecule type" value="Genomic_DNA"/>
</dbReference>
<dbReference type="InterPro" id="IPR013517">
    <property type="entry name" value="FG-GAP"/>
</dbReference>
<dbReference type="Pfam" id="PF01839">
    <property type="entry name" value="FG-GAP"/>
    <property type="match status" value="2"/>
</dbReference>
<reference evidence="17 18" key="1">
    <citation type="submission" date="2013-11" db="EMBL/GenBank/DDBJ databases">
        <title>Genome sequencing of Stegodyphus mimosarum.</title>
        <authorList>
            <person name="Bechsgaard J."/>
        </authorList>
    </citation>
    <scope>NUCLEOTIDE SEQUENCE [LARGE SCALE GENOMIC DNA]</scope>
</reference>
<dbReference type="SUPFAM" id="SSF69318">
    <property type="entry name" value="Integrin alpha N-terminal domain"/>
    <property type="match status" value="1"/>
</dbReference>
<keyword evidence="5" id="KW-0677">Repeat</keyword>
<dbReference type="GO" id="GO:0048513">
    <property type="term" value="P:animal organ development"/>
    <property type="evidence" value="ECO:0007669"/>
    <property type="project" value="UniProtKB-ARBA"/>
</dbReference>
<dbReference type="GO" id="GO:0007157">
    <property type="term" value="P:heterophilic cell-cell adhesion via plasma membrane cell adhesion molecules"/>
    <property type="evidence" value="ECO:0007669"/>
    <property type="project" value="UniProtKB-ARBA"/>
</dbReference>
<evidence type="ECO:0000256" key="12">
    <source>
        <dbReference type="PROSITE-ProRule" id="PRU00803"/>
    </source>
</evidence>
<dbReference type="PANTHER" id="PTHR23220:SF133">
    <property type="entry name" value="INTEGRIN ALPHA-PS2"/>
    <property type="match status" value="1"/>
</dbReference>
<evidence type="ECO:0000256" key="3">
    <source>
        <dbReference type="ARBA" id="ARBA00022692"/>
    </source>
</evidence>
<dbReference type="PRINTS" id="PR01185">
    <property type="entry name" value="INTEGRINA"/>
</dbReference>
<dbReference type="GO" id="GO:0008305">
    <property type="term" value="C:integrin complex"/>
    <property type="evidence" value="ECO:0007669"/>
    <property type="project" value="InterPro"/>
</dbReference>
<keyword evidence="18" id="KW-1185">Reference proteome</keyword>
<keyword evidence="7 13" id="KW-1133">Transmembrane helix</keyword>
<dbReference type="GO" id="GO:0007160">
    <property type="term" value="P:cell-matrix adhesion"/>
    <property type="evidence" value="ECO:0007669"/>
    <property type="project" value="TreeGrafter"/>
</dbReference>
<evidence type="ECO:0000259" key="15">
    <source>
        <dbReference type="Pfam" id="PF20805"/>
    </source>
</evidence>
<dbReference type="Pfam" id="PF08441">
    <property type="entry name" value="Integrin_A_Ig_1"/>
    <property type="match status" value="1"/>
</dbReference>
<dbReference type="Gene3D" id="2.130.10.130">
    <property type="entry name" value="Integrin alpha, N-terminal"/>
    <property type="match status" value="1"/>
</dbReference>
<keyword evidence="9 13" id="KW-0472">Membrane</keyword>